<dbReference type="PANTHER" id="PTHR22781:SF12">
    <property type="entry name" value="AP-3 COMPLEX SUBUNIT DELTA-1"/>
    <property type="match status" value="1"/>
</dbReference>
<dbReference type="InterPro" id="IPR011989">
    <property type="entry name" value="ARM-like"/>
</dbReference>
<evidence type="ECO:0000256" key="1">
    <source>
        <dbReference type="ARBA" id="ARBA00004308"/>
    </source>
</evidence>
<comment type="caution">
    <text evidence="10">The sequence shown here is derived from an EMBL/GenBank/DDBJ whole genome shotgun (WGS) entry which is preliminary data.</text>
</comment>
<feature type="compositionally biased region" description="Basic and acidic residues" evidence="8">
    <location>
        <begin position="726"/>
        <end position="781"/>
    </location>
</feature>
<dbReference type="EMBL" id="SSOP01000137">
    <property type="protein sequence ID" value="KAB5590910.1"/>
    <property type="molecule type" value="Genomic_DNA"/>
</dbReference>
<evidence type="ECO:0000256" key="7">
    <source>
        <dbReference type="PIRNR" id="PIRNR037092"/>
    </source>
</evidence>
<comment type="similarity">
    <text evidence="2 7">Belongs to the adaptor complexes large subunit family.</text>
</comment>
<feature type="domain" description="Clathrin/coatomer adaptor adaptin-like N-terminal" evidence="9">
    <location>
        <begin position="22"/>
        <end position="447"/>
    </location>
</feature>
<keyword evidence="3 7" id="KW-0813">Transport</keyword>
<dbReference type="GO" id="GO:0006623">
    <property type="term" value="P:protein targeting to vacuole"/>
    <property type="evidence" value="ECO:0007669"/>
    <property type="project" value="TreeGrafter"/>
</dbReference>
<dbReference type="GO" id="GO:0006896">
    <property type="term" value="P:Golgi to vacuole transport"/>
    <property type="evidence" value="ECO:0007669"/>
    <property type="project" value="TreeGrafter"/>
</dbReference>
<name>A0A5N5QGQ7_9AGAM</name>
<sequence>MWERTLSDLIRGLRANKGDESQFIAKAVNEIRMEVKSKDMDLKAAAVLKLIYLDMLGHPMRWASFYVVEVMSSPKFHLKAVGYLAAVQSFTADTDVLMLTTNLLKKVGPAPLTIQEDLSNAMSSSLPMVLNGFSHLATPDLSRDLASDVFALLTHSRPTVRKNAVVALFKLLLNYPDALTIGVERLKERLGDDDPGVVSATVNVLCELARRSPTDYLILAPQFFHLLTTASNNWMLIKIVKLFGFLAPHEPRLAKKLSGPLSDLIANTPAISLLYECVHTVIVGGMLQGSMARACSAKLAVFLGDSDQNLKYIALLAMAKIAPTHAHLVAEHQDVIFSSIEDPDMSIRMRALELLAAMTNRDNIQSIVQQLLDHLIKPPSQPSQSASAALRASLASAPPTTTPALLSRSQHGAYQITVARRILQMLSRDTYSAVPDFEWALSVLIDLAYVICGSSRIGDVDMTQSITFPPRYASTSNSAPGIDSEIAFLLKDVAVRVRAVRPSAAALAARCIADDAFWALGAWEVVSVAVWICGEYAVELESPLKTLLDLLQPAALALPGALCVQSALKVFGYWASDRAERWDETAGAEVLREVERTSDSLKAFAARADPEVQERAANALQIFRFIQADVSNFEAKRKTTATATESTPQPDVPTLNTVSSEPNYPKSMYLLQPLRVSFELNYVAPHAQSSVPIPEGLNLNSWIVSPPKVVSEAAQAPKKPKKPKGKGKEREKDKQGTKKKTQKPEPEYQETPEEKAAREKARAERLERQKDDPYYISDKKPATLASVEDVESIPVVKLEGIPAPKLSEGTGHASRFAGFKPRSLVAAVVDVAGEMPVLRSGPASAAYTPLSASTSATPPPRTTTTISSFPQYEVYDEPRVLTPTPEPIKVTKVKKKKAGTKTKAAHQVS</sequence>
<keyword evidence="5 7" id="KW-0653">Protein transport</keyword>
<comment type="subcellular location">
    <subcellularLocation>
        <location evidence="1">Endomembrane system</location>
    </subcellularLocation>
    <subcellularLocation>
        <location evidence="7">Golgi apparatus</location>
    </subcellularLocation>
</comment>
<dbReference type="Proteomes" id="UP000383932">
    <property type="component" value="Unassembled WGS sequence"/>
</dbReference>
<evidence type="ECO:0000256" key="2">
    <source>
        <dbReference type="ARBA" id="ARBA00006613"/>
    </source>
</evidence>
<proteinExistence type="inferred from homology"/>
<keyword evidence="7" id="KW-0333">Golgi apparatus</keyword>
<protein>
    <recommendedName>
        <fullName evidence="7">AP-3 complex subunit delta</fullName>
    </recommendedName>
</protein>
<evidence type="ECO:0000259" key="9">
    <source>
        <dbReference type="Pfam" id="PF01602"/>
    </source>
</evidence>
<feature type="compositionally biased region" description="Polar residues" evidence="8">
    <location>
        <begin position="645"/>
        <end position="660"/>
    </location>
</feature>
<comment type="function">
    <text evidence="7">Part of the AP-3 complex, an adaptor-related complex which is not clathrin-associated. The complex is associated with the Golgi region as well as more peripheral structures. It facilitates the budding of vesicles from the Golgi membrane.</text>
</comment>
<dbReference type="InterPro" id="IPR017105">
    <property type="entry name" value="AP3_complex_dsu"/>
</dbReference>
<dbReference type="Gene3D" id="1.25.10.10">
    <property type="entry name" value="Leucine-rich Repeat Variant"/>
    <property type="match status" value="1"/>
</dbReference>
<feature type="compositionally biased region" description="Basic residues" evidence="8">
    <location>
        <begin position="891"/>
        <end position="909"/>
    </location>
</feature>
<gene>
    <name evidence="10" type="ORF">CTheo_5662</name>
</gene>
<keyword evidence="4" id="KW-0677">Repeat</keyword>
<accession>A0A5N5QGQ7</accession>
<keyword evidence="11" id="KW-1185">Reference proteome</keyword>
<comment type="subunit">
    <text evidence="7">Adaptor protein complex 3 (AP-3) is a heterotetramer.</text>
</comment>
<dbReference type="InterPro" id="IPR016024">
    <property type="entry name" value="ARM-type_fold"/>
</dbReference>
<dbReference type="PIRSF" id="PIRSF037092">
    <property type="entry name" value="AP3_complex_delta"/>
    <property type="match status" value="1"/>
</dbReference>
<evidence type="ECO:0000256" key="3">
    <source>
        <dbReference type="ARBA" id="ARBA00022448"/>
    </source>
</evidence>
<feature type="region of interest" description="Disordered" evidence="8">
    <location>
        <begin position="710"/>
        <end position="781"/>
    </location>
</feature>
<dbReference type="PANTHER" id="PTHR22781">
    <property type="entry name" value="DELTA ADAPTIN-RELATED"/>
    <property type="match status" value="1"/>
</dbReference>
<evidence type="ECO:0000313" key="11">
    <source>
        <dbReference type="Proteomes" id="UP000383932"/>
    </source>
</evidence>
<evidence type="ECO:0000313" key="10">
    <source>
        <dbReference type="EMBL" id="KAB5590910.1"/>
    </source>
</evidence>
<dbReference type="InterPro" id="IPR002553">
    <property type="entry name" value="Clathrin/coatomer_adapt-like_N"/>
</dbReference>
<evidence type="ECO:0000256" key="8">
    <source>
        <dbReference type="SAM" id="MobiDB-lite"/>
    </source>
</evidence>
<evidence type="ECO:0000256" key="4">
    <source>
        <dbReference type="ARBA" id="ARBA00022737"/>
    </source>
</evidence>
<dbReference type="SUPFAM" id="SSF48371">
    <property type="entry name" value="ARM repeat"/>
    <property type="match status" value="1"/>
</dbReference>
<evidence type="ECO:0000256" key="6">
    <source>
        <dbReference type="ARBA" id="ARBA00023136"/>
    </source>
</evidence>
<feature type="compositionally biased region" description="Low complexity" evidence="8">
    <location>
        <begin position="842"/>
        <end position="870"/>
    </location>
</feature>
<keyword evidence="6" id="KW-0472">Membrane</keyword>
<dbReference type="AlphaFoldDB" id="A0A5N5QGQ7"/>
<dbReference type="GO" id="GO:0005794">
    <property type="term" value="C:Golgi apparatus"/>
    <property type="evidence" value="ECO:0007669"/>
    <property type="project" value="UniProtKB-SubCell"/>
</dbReference>
<dbReference type="Pfam" id="PF01602">
    <property type="entry name" value="Adaptin_N"/>
    <property type="match status" value="1"/>
</dbReference>
<feature type="region of interest" description="Disordered" evidence="8">
    <location>
        <begin position="841"/>
        <end position="909"/>
    </location>
</feature>
<reference evidence="10 11" key="1">
    <citation type="journal article" date="2019" name="Fungal Biol. Biotechnol.">
        <title>Draft genome sequence of fastidious pathogen Ceratobasidium theobromae, which causes vascular-streak dieback in Theobroma cacao.</title>
        <authorList>
            <person name="Ali S.S."/>
            <person name="Asman A."/>
            <person name="Shao J."/>
            <person name="Firmansyah A.P."/>
            <person name="Susilo A.W."/>
            <person name="Rosmana A."/>
            <person name="McMahon P."/>
            <person name="Junaid M."/>
            <person name="Guest D."/>
            <person name="Kheng T.Y."/>
            <person name="Meinhardt L.W."/>
            <person name="Bailey B.A."/>
        </authorList>
    </citation>
    <scope>NUCLEOTIDE SEQUENCE [LARGE SCALE GENOMIC DNA]</scope>
    <source>
        <strain evidence="10 11">CT2</strain>
    </source>
</reference>
<dbReference type="GO" id="GO:0010008">
    <property type="term" value="C:endosome membrane"/>
    <property type="evidence" value="ECO:0007669"/>
    <property type="project" value="TreeGrafter"/>
</dbReference>
<evidence type="ECO:0000256" key="5">
    <source>
        <dbReference type="ARBA" id="ARBA00022927"/>
    </source>
</evidence>
<organism evidence="10 11">
    <name type="scientific">Ceratobasidium theobromae</name>
    <dbReference type="NCBI Taxonomy" id="1582974"/>
    <lineage>
        <taxon>Eukaryota</taxon>
        <taxon>Fungi</taxon>
        <taxon>Dikarya</taxon>
        <taxon>Basidiomycota</taxon>
        <taxon>Agaricomycotina</taxon>
        <taxon>Agaricomycetes</taxon>
        <taxon>Cantharellales</taxon>
        <taxon>Ceratobasidiaceae</taxon>
        <taxon>Ceratobasidium</taxon>
    </lineage>
</organism>
<dbReference type="OrthoDB" id="10264595at2759"/>
<dbReference type="GO" id="GO:0030123">
    <property type="term" value="C:AP-3 adaptor complex"/>
    <property type="evidence" value="ECO:0007669"/>
    <property type="project" value="InterPro"/>
</dbReference>
<feature type="region of interest" description="Disordered" evidence="8">
    <location>
        <begin position="637"/>
        <end position="660"/>
    </location>
</feature>